<comment type="caution">
    <text evidence="12">The sequence shown here is derived from an EMBL/GenBank/DDBJ whole genome shotgun (WGS) entry which is preliminary data.</text>
</comment>
<dbReference type="EMBL" id="MUHY01000001">
    <property type="protein sequence ID" value="PSB92023.1"/>
    <property type="molecule type" value="Genomic_DNA"/>
</dbReference>
<evidence type="ECO:0000256" key="4">
    <source>
        <dbReference type="ARBA" id="ARBA00020902"/>
    </source>
</evidence>
<evidence type="ECO:0000256" key="8">
    <source>
        <dbReference type="ARBA" id="ARBA00022679"/>
    </source>
</evidence>
<dbReference type="HAMAP" id="MF_00392">
    <property type="entry name" value="LpxB"/>
    <property type="match status" value="1"/>
</dbReference>
<proteinExistence type="inferred from homology"/>
<organism evidence="12 13">
    <name type="scientific">Candidatus Pandoraea novymonadis</name>
    <dbReference type="NCBI Taxonomy" id="1808959"/>
    <lineage>
        <taxon>Bacteria</taxon>
        <taxon>Pseudomonadati</taxon>
        <taxon>Pseudomonadota</taxon>
        <taxon>Betaproteobacteria</taxon>
        <taxon>Burkholderiales</taxon>
        <taxon>Burkholderiaceae</taxon>
        <taxon>Pandoraea</taxon>
    </lineage>
</organism>
<evidence type="ECO:0000256" key="9">
    <source>
        <dbReference type="ARBA" id="ARBA00023098"/>
    </source>
</evidence>
<evidence type="ECO:0000256" key="7">
    <source>
        <dbReference type="ARBA" id="ARBA00022676"/>
    </source>
</evidence>
<dbReference type="InterPro" id="IPR003835">
    <property type="entry name" value="Glyco_trans_19"/>
</dbReference>
<evidence type="ECO:0000256" key="6">
    <source>
        <dbReference type="ARBA" id="ARBA00022556"/>
    </source>
</evidence>
<evidence type="ECO:0000256" key="5">
    <source>
        <dbReference type="ARBA" id="ARBA00022516"/>
    </source>
</evidence>
<evidence type="ECO:0000256" key="3">
    <source>
        <dbReference type="ARBA" id="ARBA00012687"/>
    </source>
</evidence>
<keyword evidence="5 11" id="KW-0444">Lipid biosynthesis</keyword>
<evidence type="ECO:0000313" key="13">
    <source>
        <dbReference type="Proteomes" id="UP000242660"/>
    </source>
</evidence>
<keyword evidence="13" id="KW-1185">Reference proteome</keyword>
<comment type="function">
    <text evidence="1 11">Condensation of UDP-2,3-diacylglucosamine and 2,3-diacylglucosamine-1-phosphate to form lipid A disaccharide, a precursor of lipid A, a phosphorylated glycolipid that anchors the lipopolysaccharide to the outer membrane of the cell.</text>
</comment>
<keyword evidence="7 11" id="KW-0328">Glycosyltransferase</keyword>
<evidence type="ECO:0000256" key="10">
    <source>
        <dbReference type="ARBA" id="ARBA00048975"/>
    </source>
</evidence>
<dbReference type="PANTHER" id="PTHR30372:SF4">
    <property type="entry name" value="LIPID-A-DISACCHARIDE SYNTHASE, MITOCHONDRIAL-RELATED"/>
    <property type="match status" value="1"/>
</dbReference>
<evidence type="ECO:0000313" key="12">
    <source>
        <dbReference type="EMBL" id="PSB92023.1"/>
    </source>
</evidence>
<evidence type="ECO:0000256" key="11">
    <source>
        <dbReference type="HAMAP-Rule" id="MF_00392"/>
    </source>
</evidence>
<name>A0ABX5FEZ4_9BURK</name>
<sequence length="377" mass="41882">MVAGELSGDLIAGSVLKGLKARWPADFIYTGIGGPHMGEQGFNSLWPISKLSLMGYVELIKHIPEILLIRHRLRKRWLIDKPLGFVGVDAPDFNFDLEIAMREAGVPTIHFVSPSIWAWRSGRIKKIKRAVDHMLCLFPFEVEIYKHAGIDATFVGHPLADKIPIVPDVASARAKLGLTGDGPIIAILPGSRVSEVERLAPIFFAAMKLLAVREPGIHFVLPVATSSLYSILQPLLNKYDELSLSVVDGRSHIAIEASDIVLLASGTATLEAALYKKPMVISYKVLWISAQIMKRQGYLPYVGLPNILLDEFVVPEFLQDFATPQALCTAVLKQLQDFGLRDSLRERFTHLHLALRHGTADRSAEIIDHVLRKKKRL</sequence>
<comment type="catalytic activity">
    <reaction evidence="10 11">
        <text>a lipid X + a UDP-2-N,3-O-bis[(3R)-3-hydroxyacyl]-alpha-D-glucosamine = a lipid A disaccharide + UDP + H(+)</text>
        <dbReference type="Rhea" id="RHEA:67828"/>
        <dbReference type="ChEBI" id="CHEBI:15378"/>
        <dbReference type="ChEBI" id="CHEBI:58223"/>
        <dbReference type="ChEBI" id="CHEBI:137748"/>
        <dbReference type="ChEBI" id="CHEBI:176338"/>
        <dbReference type="ChEBI" id="CHEBI:176343"/>
        <dbReference type="EC" id="2.4.1.182"/>
    </reaction>
</comment>
<accession>A0ABX5FEZ4</accession>
<keyword evidence="8 11" id="KW-0808">Transferase</keyword>
<comment type="pathway">
    <text evidence="11">Bacterial outer membrane biogenesis; LPS lipid A biosynthesis.</text>
</comment>
<evidence type="ECO:0000256" key="1">
    <source>
        <dbReference type="ARBA" id="ARBA00002056"/>
    </source>
</evidence>
<protein>
    <recommendedName>
        <fullName evidence="4 11">Lipid-A-disaccharide synthase</fullName>
        <ecNumber evidence="3 11">2.4.1.182</ecNumber>
    </recommendedName>
</protein>
<dbReference type="Pfam" id="PF02684">
    <property type="entry name" value="LpxB"/>
    <property type="match status" value="1"/>
</dbReference>
<dbReference type="NCBIfam" id="TIGR00215">
    <property type="entry name" value="lpxB"/>
    <property type="match status" value="1"/>
</dbReference>
<dbReference type="SUPFAM" id="SSF53756">
    <property type="entry name" value="UDP-Glycosyltransferase/glycogen phosphorylase"/>
    <property type="match status" value="1"/>
</dbReference>
<dbReference type="PANTHER" id="PTHR30372">
    <property type="entry name" value="LIPID-A-DISACCHARIDE SYNTHASE"/>
    <property type="match status" value="1"/>
</dbReference>
<keyword evidence="9 11" id="KW-0443">Lipid metabolism</keyword>
<dbReference type="EC" id="2.4.1.182" evidence="3 11"/>
<gene>
    <name evidence="11 12" type="primary">lpxB</name>
    <name evidence="12" type="ORF">BZL35_00249</name>
</gene>
<dbReference type="Proteomes" id="UP000242660">
    <property type="component" value="Unassembled WGS sequence"/>
</dbReference>
<comment type="similarity">
    <text evidence="2 11">Belongs to the LpxB family.</text>
</comment>
<dbReference type="RefSeq" id="WP_106182078.1">
    <property type="nucleotide sequence ID" value="NZ_MUHY01000001.1"/>
</dbReference>
<reference evidence="12 13" key="1">
    <citation type="journal article" date="2017" name="Front. Microbiol.">
        <title>Genome of Ca. Pandoraea novymonadis, an Endosymbiotic Bacterium of the Trypanosomatid Novymonas esmeraldas.</title>
        <authorList>
            <person name="Kostygov A.Y."/>
            <person name="Butenko A."/>
            <person name="Nenarokova A."/>
            <person name="Tashyreva D."/>
            <person name="Flegontov P."/>
            <person name="Lukes J."/>
            <person name="Yurchenko V."/>
        </authorList>
    </citation>
    <scope>NUCLEOTIDE SEQUENCE [LARGE SCALE GENOMIC DNA]</scope>
    <source>
        <strain evidence="12 13">E262</strain>
    </source>
</reference>
<keyword evidence="6 11" id="KW-0441">Lipid A biosynthesis</keyword>
<evidence type="ECO:0000256" key="2">
    <source>
        <dbReference type="ARBA" id="ARBA00007868"/>
    </source>
</evidence>